<dbReference type="PANTHER" id="PTHR42801">
    <property type="entry name" value="THIOREDOXIN-DEPENDENT PEROXIDE REDUCTASE"/>
    <property type="match status" value="1"/>
</dbReference>
<keyword evidence="7" id="KW-1015">Disulfide bond</keyword>
<keyword evidence="5" id="KW-0049">Antioxidant</keyword>
<dbReference type="PIRSF" id="PIRSF000239">
    <property type="entry name" value="AHPC"/>
    <property type="match status" value="1"/>
</dbReference>
<keyword evidence="8" id="KW-0676">Redox-active center</keyword>
<feature type="domain" description="Thioredoxin" evidence="14">
    <location>
        <begin position="1"/>
        <end position="151"/>
    </location>
</feature>
<keyword evidence="4 15" id="KW-0575">Peroxidase</keyword>
<dbReference type="FunFam" id="3.40.30.10:FF:000007">
    <property type="entry name" value="Thioredoxin-dependent thiol peroxidase"/>
    <property type="match status" value="1"/>
</dbReference>
<dbReference type="InterPro" id="IPR024706">
    <property type="entry name" value="Peroxiredoxin_AhpC-typ"/>
</dbReference>
<evidence type="ECO:0000256" key="6">
    <source>
        <dbReference type="ARBA" id="ARBA00023002"/>
    </source>
</evidence>
<dbReference type="InterPro" id="IPR000866">
    <property type="entry name" value="AhpC/TSA"/>
</dbReference>
<evidence type="ECO:0000256" key="8">
    <source>
        <dbReference type="ARBA" id="ARBA00023284"/>
    </source>
</evidence>
<evidence type="ECO:0000259" key="14">
    <source>
        <dbReference type="PROSITE" id="PS51352"/>
    </source>
</evidence>
<comment type="catalytic activity">
    <reaction evidence="12">
        <text>a hydroperoxide + [thioredoxin]-dithiol = an alcohol + [thioredoxin]-disulfide + H2O</text>
        <dbReference type="Rhea" id="RHEA:62620"/>
        <dbReference type="Rhea" id="RHEA-COMP:10698"/>
        <dbReference type="Rhea" id="RHEA-COMP:10700"/>
        <dbReference type="ChEBI" id="CHEBI:15377"/>
        <dbReference type="ChEBI" id="CHEBI:29950"/>
        <dbReference type="ChEBI" id="CHEBI:30879"/>
        <dbReference type="ChEBI" id="CHEBI:35924"/>
        <dbReference type="ChEBI" id="CHEBI:50058"/>
        <dbReference type="EC" id="1.11.1.24"/>
    </reaction>
</comment>
<dbReference type="InterPro" id="IPR036249">
    <property type="entry name" value="Thioredoxin-like_sf"/>
</dbReference>
<dbReference type="GO" id="GO:0034599">
    <property type="term" value="P:cellular response to oxidative stress"/>
    <property type="evidence" value="ECO:0007669"/>
    <property type="project" value="TreeGrafter"/>
</dbReference>
<organism evidence="15 16">
    <name type="scientific">Novimethylophilus kurashikiensis</name>
    <dbReference type="NCBI Taxonomy" id="1825523"/>
    <lineage>
        <taxon>Bacteria</taxon>
        <taxon>Pseudomonadati</taxon>
        <taxon>Pseudomonadota</taxon>
        <taxon>Betaproteobacteria</taxon>
        <taxon>Nitrosomonadales</taxon>
        <taxon>Methylophilaceae</taxon>
        <taxon>Novimethylophilus</taxon>
    </lineage>
</organism>
<sequence length="151" mass="16759">MLNQSVPDFELASTGGTSFQLSQHLGKPLVIYFYPKDSTPGCTTEGQHFRDLYPQFAAASATVLGVSRDSLKSHENFKAKLNLPFELLSDPEEVVCNLFGVMKMKNMYGKQVRGVERSTFVIGADGTLKQEWRGVKVDGHAQQVLDFIKSL</sequence>
<comment type="similarity">
    <text evidence="10">Belongs to the peroxiredoxin family. BCP/PrxQ subfamily.</text>
</comment>
<reference evidence="15 16" key="1">
    <citation type="journal article" date="2018" name="Environ. Microbiol.">
        <title>Isolation and genomic characterization of Novimethylophilus kurashikiensis gen. nov. sp. nov., a new lanthanide-dependent methylotrophic species of Methylophilaceae.</title>
        <authorList>
            <person name="Lv H."/>
            <person name="Sahin N."/>
            <person name="Tani A."/>
        </authorList>
    </citation>
    <scope>NUCLEOTIDE SEQUENCE [LARGE SCALE GENOMIC DNA]</scope>
    <source>
        <strain evidence="15 16">La2-4</strain>
    </source>
</reference>
<name>A0A2R5FAQ5_9PROT</name>
<dbReference type="AlphaFoldDB" id="A0A2R5FAQ5"/>
<protein>
    <recommendedName>
        <fullName evidence="3">thioredoxin-dependent peroxiredoxin</fullName>
        <ecNumber evidence="3">1.11.1.24</ecNumber>
    </recommendedName>
    <alternativeName>
        <fullName evidence="9">Thioredoxin peroxidase</fullName>
    </alternativeName>
    <alternativeName>
        <fullName evidence="11">Thioredoxin-dependent peroxiredoxin Bcp</fullName>
    </alternativeName>
</protein>
<comment type="caution">
    <text evidence="15">The sequence shown here is derived from an EMBL/GenBank/DDBJ whole genome shotgun (WGS) entry which is preliminary data.</text>
</comment>
<evidence type="ECO:0000256" key="11">
    <source>
        <dbReference type="ARBA" id="ARBA00042639"/>
    </source>
</evidence>
<evidence type="ECO:0000256" key="4">
    <source>
        <dbReference type="ARBA" id="ARBA00022559"/>
    </source>
</evidence>
<keyword evidence="6 15" id="KW-0560">Oxidoreductase</keyword>
<dbReference type="InterPro" id="IPR013766">
    <property type="entry name" value="Thioredoxin_domain"/>
</dbReference>
<evidence type="ECO:0000256" key="2">
    <source>
        <dbReference type="ARBA" id="ARBA00011245"/>
    </source>
</evidence>
<dbReference type="RefSeq" id="WP_109016465.1">
    <property type="nucleotide sequence ID" value="NZ_BDOQ01000018.1"/>
</dbReference>
<dbReference type="EMBL" id="BDOQ01000018">
    <property type="protein sequence ID" value="GBG15306.1"/>
    <property type="molecule type" value="Genomic_DNA"/>
</dbReference>
<evidence type="ECO:0000256" key="1">
    <source>
        <dbReference type="ARBA" id="ARBA00003330"/>
    </source>
</evidence>
<evidence type="ECO:0000256" key="10">
    <source>
        <dbReference type="ARBA" id="ARBA00038489"/>
    </source>
</evidence>
<evidence type="ECO:0000313" key="16">
    <source>
        <dbReference type="Proteomes" id="UP000245081"/>
    </source>
</evidence>
<evidence type="ECO:0000256" key="13">
    <source>
        <dbReference type="PIRSR" id="PIRSR000239-1"/>
    </source>
</evidence>
<dbReference type="GO" id="GO:0045454">
    <property type="term" value="P:cell redox homeostasis"/>
    <property type="evidence" value="ECO:0007669"/>
    <property type="project" value="TreeGrafter"/>
</dbReference>
<evidence type="ECO:0000256" key="12">
    <source>
        <dbReference type="ARBA" id="ARBA00049091"/>
    </source>
</evidence>
<evidence type="ECO:0000256" key="9">
    <source>
        <dbReference type="ARBA" id="ARBA00032824"/>
    </source>
</evidence>
<evidence type="ECO:0000256" key="7">
    <source>
        <dbReference type="ARBA" id="ARBA00023157"/>
    </source>
</evidence>
<dbReference type="PROSITE" id="PS51352">
    <property type="entry name" value="THIOREDOXIN_2"/>
    <property type="match status" value="1"/>
</dbReference>
<dbReference type="InterPro" id="IPR050924">
    <property type="entry name" value="Peroxiredoxin_BCP/PrxQ"/>
</dbReference>
<proteinExistence type="inferred from homology"/>
<dbReference type="Gene3D" id="3.40.30.10">
    <property type="entry name" value="Glutaredoxin"/>
    <property type="match status" value="1"/>
</dbReference>
<evidence type="ECO:0000256" key="3">
    <source>
        <dbReference type="ARBA" id="ARBA00013017"/>
    </source>
</evidence>
<feature type="active site" description="Cysteine sulfenic acid (-SOH) intermediate; for peroxidase activity" evidence="13">
    <location>
        <position position="42"/>
    </location>
</feature>
<dbReference type="PANTHER" id="PTHR42801:SF4">
    <property type="entry name" value="AHPC_TSA FAMILY PROTEIN"/>
    <property type="match status" value="1"/>
</dbReference>
<dbReference type="SUPFAM" id="SSF52833">
    <property type="entry name" value="Thioredoxin-like"/>
    <property type="match status" value="1"/>
</dbReference>
<keyword evidence="16" id="KW-1185">Reference proteome</keyword>
<comment type="function">
    <text evidence="1">Thiol-specific peroxidase that catalyzes the reduction of hydrogen peroxide and organic hydroperoxides to water and alcohols, respectively. Plays a role in cell protection against oxidative stress by detoxifying peroxides and as sensor of hydrogen peroxide-mediated signaling events.</text>
</comment>
<accession>A0A2R5FAQ5</accession>
<dbReference type="GO" id="GO:0005737">
    <property type="term" value="C:cytoplasm"/>
    <property type="evidence" value="ECO:0007669"/>
    <property type="project" value="TreeGrafter"/>
</dbReference>
<dbReference type="GO" id="GO:0008379">
    <property type="term" value="F:thioredoxin peroxidase activity"/>
    <property type="evidence" value="ECO:0007669"/>
    <property type="project" value="TreeGrafter"/>
</dbReference>
<dbReference type="EC" id="1.11.1.24" evidence="3"/>
<comment type="subunit">
    <text evidence="2">Monomer.</text>
</comment>
<dbReference type="OrthoDB" id="9812811at2"/>
<dbReference type="Proteomes" id="UP000245081">
    <property type="component" value="Unassembled WGS sequence"/>
</dbReference>
<dbReference type="Pfam" id="PF00578">
    <property type="entry name" value="AhpC-TSA"/>
    <property type="match status" value="1"/>
</dbReference>
<dbReference type="CDD" id="cd03017">
    <property type="entry name" value="PRX_BCP"/>
    <property type="match status" value="1"/>
</dbReference>
<evidence type="ECO:0000313" key="15">
    <source>
        <dbReference type="EMBL" id="GBG15306.1"/>
    </source>
</evidence>
<evidence type="ECO:0000256" key="5">
    <source>
        <dbReference type="ARBA" id="ARBA00022862"/>
    </source>
</evidence>
<gene>
    <name evidence="15" type="primary">prxQ</name>
    <name evidence="15" type="ORF">NMK_2909</name>
</gene>